<keyword evidence="3 4" id="KW-0012">Acyltransferase</keyword>
<feature type="transmembrane region" description="Helical" evidence="5">
    <location>
        <begin position="42"/>
        <end position="61"/>
    </location>
</feature>
<dbReference type="EMBL" id="JAULSN010000002">
    <property type="protein sequence ID" value="KAK3380327.1"/>
    <property type="molecule type" value="Genomic_DNA"/>
</dbReference>
<dbReference type="GO" id="GO:0016020">
    <property type="term" value="C:membrane"/>
    <property type="evidence" value="ECO:0007669"/>
    <property type="project" value="InterPro"/>
</dbReference>
<comment type="caution">
    <text evidence="7">The sequence shown here is derived from an EMBL/GenBank/DDBJ whole genome shotgun (WGS) entry which is preliminary data.</text>
</comment>
<proteinExistence type="inferred from homology"/>
<evidence type="ECO:0000256" key="3">
    <source>
        <dbReference type="ARBA" id="ARBA00023315"/>
    </source>
</evidence>
<dbReference type="Pfam" id="PF01553">
    <property type="entry name" value="Acyltransferase"/>
    <property type="match status" value="1"/>
</dbReference>
<dbReference type="CDD" id="cd07989">
    <property type="entry name" value="LPLAT_AGPAT-like"/>
    <property type="match status" value="1"/>
</dbReference>
<dbReference type="GO" id="GO:0003841">
    <property type="term" value="F:1-acylglycerol-3-phosphate O-acyltransferase activity"/>
    <property type="evidence" value="ECO:0007669"/>
    <property type="project" value="UniProtKB-UniRule"/>
</dbReference>
<dbReference type="EC" id="2.3.1.51" evidence="4"/>
<keyword evidence="5" id="KW-0472">Membrane</keyword>
<feature type="transmembrane region" description="Helical" evidence="5">
    <location>
        <begin position="12"/>
        <end position="30"/>
    </location>
</feature>
<name>A0AAE0NF34_9PEZI</name>
<evidence type="ECO:0000256" key="4">
    <source>
        <dbReference type="RuleBase" id="RU361267"/>
    </source>
</evidence>
<keyword evidence="4" id="KW-0444">Lipid biosynthesis</keyword>
<dbReference type="SMART" id="SM00563">
    <property type="entry name" value="PlsC"/>
    <property type="match status" value="1"/>
</dbReference>
<keyword evidence="4" id="KW-0594">Phospholipid biosynthesis</keyword>
<reference evidence="7" key="2">
    <citation type="submission" date="2023-06" db="EMBL/GenBank/DDBJ databases">
        <authorList>
            <consortium name="Lawrence Berkeley National Laboratory"/>
            <person name="Haridas S."/>
            <person name="Hensen N."/>
            <person name="Bonometti L."/>
            <person name="Westerberg I."/>
            <person name="Brannstrom I.O."/>
            <person name="Guillou S."/>
            <person name="Cros-Aarteil S."/>
            <person name="Calhoun S."/>
            <person name="Kuo A."/>
            <person name="Mondo S."/>
            <person name="Pangilinan J."/>
            <person name="Riley R."/>
            <person name="Labutti K."/>
            <person name="Andreopoulos B."/>
            <person name="Lipzen A."/>
            <person name="Chen C."/>
            <person name="Yanf M."/>
            <person name="Daum C."/>
            <person name="Ng V."/>
            <person name="Clum A."/>
            <person name="Steindorff A."/>
            <person name="Ohm R."/>
            <person name="Martin F."/>
            <person name="Silar P."/>
            <person name="Natvig D."/>
            <person name="Lalanne C."/>
            <person name="Gautier V."/>
            <person name="Ament-Velasquez S.L."/>
            <person name="Kruys A."/>
            <person name="Hutchinson M.I."/>
            <person name="Powell A.J."/>
            <person name="Barry K."/>
            <person name="Miller A.N."/>
            <person name="Grigoriev I.V."/>
            <person name="Debuchy R."/>
            <person name="Gladieux P."/>
            <person name="Thoren M.H."/>
            <person name="Johannesson H."/>
        </authorList>
    </citation>
    <scope>NUCLEOTIDE SEQUENCE</scope>
    <source>
        <strain evidence="7">CBS 958.72</strain>
    </source>
</reference>
<dbReference type="InterPro" id="IPR004552">
    <property type="entry name" value="AGP_acyltrans"/>
</dbReference>
<keyword evidence="5" id="KW-1133">Transmembrane helix</keyword>
<keyword evidence="5" id="KW-0812">Transmembrane</keyword>
<organism evidence="7 8">
    <name type="scientific">Lasiosphaeria ovina</name>
    <dbReference type="NCBI Taxonomy" id="92902"/>
    <lineage>
        <taxon>Eukaryota</taxon>
        <taxon>Fungi</taxon>
        <taxon>Dikarya</taxon>
        <taxon>Ascomycota</taxon>
        <taxon>Pezizomycotina</taxon>
        <taxon>Sordariomycetes</taxon>
        <taxon>Sordariomycetidae</taxon>
        <taxon>Sordariales</taxon>
        <taxon>Lasiosphaeriaceae</taxon>
        <taxon>Lasiosphaeria</taxon>
    </lineage>
</organism>
<comment type="domain">
    <text evidence="4">The HXXXXD motif is essential for acyltransferase activity and may constitute the binding site for the phosphate moiety of the glycerol-3-phosphate.</text>
</comment>
<accession>A0AAE0NF34</accession>
<dbReference type="PANTHER" id="PTHR10434">
    <property type="entry name" value="1-ACYL-SN-GLYCEROL-3-PHOSPHATE ACYLTRANSFERASE"/>
    <property type="match status" value="1"/>
</dbReference>
<dbReference type="GO" id="GO:0005783">
    <property type="term" value="C:endoplasmic reticulum"/>
    <property type="evidence" value="ECO:0007669"/>
    <property type="project" value="TreeGrafter"/>
</dbReference>
<dbReference type="NCBIfam" id="TIGR00530">
    <property type="entry name" value="AGP_acyltrn"/>
    <property type="match status" value="1"/>
</dbReference>
<feature type="domain" description="Phospholipid/glycerol acyltransferase" evidence="6">
    <location>
        <begin position="102"/>
        <end position="219"/>
    </location>
</feature>
<gene>
    <name evidence="7" type="ORF">B0T24DRAFT_190585</name>
</gene>
<keyword evidence="4" id="KW-0443">Lipid metabolism</keyword>
<dbReference type="Proteomes" id="UP001287356">
    <property type="component" value="Unassembled WGS sequence"/>
</dbReference>
<dbReference type="SUPFAM" id="SSF69593">
    <property type="entry name" value="Glycerol-3-phosphate (1)-acyltransferase"/>
    <property type="match status" value="1"/>
</dbReference>
<evidence type="ECO:0000256" key="5">
    <source>
        <dbReference type="SAM" id="Phobius"/>
    </source>
</evidence>
<dbReference type="AlphaFoldDB" id="A0AAE0NF34"/>
<evidence type="ECO:0000259" key="6">
    <source>
        <dbReference type="SMART" id="SM00563"/>
    </source>
</evidence>
<dbReference type="InterPro" id="IPR002123">
    <property type="entry name" value="Plipid/glycerol_acylTrfase"/>
</dbReference>
<keyword evidence="2 4" id="KW-0808">Transferase</keyword>
<protein>
    <recommendedName>
        <fullName evidence="4">1-acyl-sn-glycerol-3-phosphate acyltransferase</fullName>
        <ecNumber evidence="4">2.3.1.51</ecNumber>
    </recommendedName>
</protein>
<sequence>MASFLSYLEYFHVGYAALTLAFYMLSFVVPKAAFVARSLASYICLVWAACFGVVASIVLSPTGYRLVAAWATARFFKLVMTATTNITFDVDDPKQHMKSRPAVFLANHQTELDVLMLGSTFPKYCSMTGKASLRRTPFLGWFMSLSGAIFLDRANSQSARSTMNAAANEIRSNRQSVYIFPEGTRSYSKDPVLLPFKKGGFHLAVQAQVPIIPIVVANYSHVLWIRGLLFKSGRIPVKVLDPIPTTGLTAADVDELTRTTRELMLKELIALTEKAQGRKFAVPVATAAANGVAKASGIDIKVAA</sequence>
<keyword evidence="8" id="KW-1185">Reference proteome</keyword>
<reference evidence="7" key="1">
    <citation type="journal article" date="2023" name="Mol. Phylogenet. Evol.">
        <title>Genome-scale phylogeny and comparative genomics of the fungal order Sordariales.</title>
        <authorList>
            <person name="Hensen N."/>
            <person name="Bonometti L."/>
            <person name="Westerberg I."/>
            <person name="Brannstrom I.O."/>
            <person name="Guillou S."/>
            <person name="Cros-Aarteil S."/>
            <person name="Calhoun S."/>
            <person name="Haridas S."/>
            <person name="Kuo A."/>
            <person name="Mondo S."/>
            <person name="Pangilinan J."/>
            <person name="Riley R."/>
            <person name="LaButti K."/>
            <person name="Andreopoulos B."/>
            <person name="Lipzen A."/>
            <person name="Chen C."/>
            <person name="Yan M."/>
            <person name="Daum C."/>
            <person name="Ng V."/>
            <person name="Clum A."/>
            <person name="Steindorff A."/>
            <person name="Ohm R.A."/>
            <person name="Martin F."/>
            <person name="Silar P."/>
            <person name="Natvig D.O."/>
            <person name="Lalanne C."/>
            <person name="Gautier V."/>
            <person name="Ament-Velasquez S.L."/>
            <person name="Kruys A."/>
            <person name="Hutchinson M.I."/>
            <person name="Powell A.J."/>
            <person name="Barry K."/>
            <person name="Miller A.N."/>
            <person name="Grigoriev I.V."/>
            <person name="Debuchy R."/>
            <person name="Gladieux P."/>
            <person name="Hiltunen Thoren M."/>
            <person name="Johannesson H."/>
        </authorList>
    </citation>
    <scope>NUCLEOTIDE SEQUENCE</scope>
    <source>
        <strain evidence="7">CBS 958.72</strain>
    </source>
</reference>
<dbReference type="PANTHER" id="PTHR10434:SF11">
    <property type="entry name" value="1-ACYL-SN-GLYCEROL-3-PHOSPHATE ACYLTRANSFERASE"/>
    <property type="match status" value="1"/>
</dbReference>
<evidence type="ECO:0000256" key="2">
    <source>
        <dbReference type="ARBA" id="ARBA00022679"/>
    </source>
</evidence>
<evidence type="ECO:0000313" key="8">
    <source>
        <dbReference type="Proteomes" id="UP001287356"/>
    </source>
</evidence>
<keyword evidence="4" id="KW-1208">Phospholipid metabolism</keyword>
<evidence type="ECO:0000256" key="1">
    <source>
        <dbReference type="ARBA" id="ARBA00008655"/>
    </source>
</evidence>
<comment type="similarity">
    <text evidence="1 4">Belongs to the 1-acyl-sn-glycerol-3-phosphate acyltransferase family.</text>
</comment>
<evidence type="ECO:0000313" key="7">
    <source>
        <dbReference type="EMBL" id="KAK3380327.1"/>
    </source>
</evidence>
<dbReference type="GO" id="GO:0006654">
    <property type="term" value="P:phosphatidic acid biosynthetic process"/>
    <property type="evidence" value="ECO:0007669"/>
    <property type="project" value="TreeGrafter"/>
</dbReference>
<comment type="catalytic activity">
    <reaction evidence="4">
        <text>a 1-acyl-sn-glycero-3-phosphate + an acyl-CoA = a 1,2-diacyl-sn-glycero-3-phosphate + CoA</text>
        <dbReference type="Rhea" id="RHEA:19709"/>
        <dbReference type="ChEBI" id="CHEBI:57287"/>
        <dbReference type="ChEBI" id="CHEBI:57970"/>
        <dbReference type="ChEBI" id="CHEBI:58342"/>
        <dbReference type="ChEBI" id="CHEBI:58608"/>
        <dbReference type="EC" id="2.3.1.51"/>
    </reaction>
</comment>